<evidence type="ECO:0000313" key="5">
    <source>
        <dbReference type="EMBL" id="MFD2159189.1"/>
    </source>
</evidence>
<evidence type="ECO:0000256" key="3">
    <source>
        <dbReference type="ARBA" id="ARBA00023163"/>
    </source>
</evidence>
<keyword evidence="1" id="KW-0805">Transcription regulation</keyword>
<dbReference type="SUPFAM" id="SSF53822">
    <property type="entry name" value="Periplasmic binding protein-like I"/>
    <property type="match status" value="1"/>
</dbReference>
<dbReference type="PANTHER" id="PTHR30146">
    <property type="entry name" value="LACI-RELATED TRANSCRIPTIONAL REPRESSOR"/>
    <property type="match status" value="1"/>
</dbReference>
<organism evidence="5 6">
    <name type="scientific">Rubritalea tangerina</name>
    <dbReference type="NCBI Taxonomy" id="430798"/>
    <lineage>
        <taxon>Bacteria</taxon>
        <taxon>Pseudomonadati</taxon>
        <taxon>Verrucomicrobiota</taxon>
        <taxon>Verrucomicrobiia</taxon>
        <taxon>Verrucomicrobiales</taxon>
        <taxon>Rubritaleaceae</taxon>
        <taxon>Rubritalea</taxon>
    </lineage>
</organism>
<evidence type="ECO:0000256" key="2">
    <source>
        <dbReference type="ARBA" id="ARBA00023125"/>
    </source>
</evidence>
<keyword evidence="6" id="KW-1185">Reference proteome</keyword>
<dbReference type="PANTHER" id="PTHR30146:SF24">
    <property type="entry name" value="XYLOSE OPERON REGULATORY PROTEIN"/>
    <property type="match status" value="1"/>
</dbReference>
<dbReference type="Pfam" id="PF13377">
    <property type="entry name" value="Peripla_BP_3"/>
    <property type="match status" value="1"/>
</dbReference>
<reference evidence="6" key="1">
    <citation type="journal article" date="2019" name="Int. J. Syst. Evol. Microbiol.">
        <title>The Global Catalogue of Microorganisms (GCM) 10K type strain sequencing project: providing services to taxonomists for standard genome sequencing and annotation.</title>
        <authorList>
            <consortium name="The Broad Institute Genomics Platform"/>
            <consortium name="The Broad Institute Genome Sequencing Center for Infectious Disease"/>
            <person name="Wu L."/>
            <person name="Ma J."/>
        </authorList>
    </citation>
    <scope>NUCLEOTIDE SEQUENCE [LARGE SCALE GENOMIC DNA]</scope>
    <source>
        <strain evidence="6">CCUG 57942</strain>
    </source>
</reference>
<evidence type="ECO:0000313" key="6">
    <source>
        <dbReference type="Proteomes" id="UP001597389"/>
    </source>
</evidence>
<dbReference type="EMBL" id="JBHUJB010000038">
    <property type="protein sequence ID" value="MFD2159189.1"/>
    <property type="molecule type" value="Genomic_DNA"/>
</dbReference>
<dbReference type="Proteomes" id="UP001597389">
    <property type="component" value="Unassembled WGS sequence"/>
</dbReference>
<dbReference type="InterPro" id="IPR028082">
    <property type="entry name" value="Peripla_BP_I"/>
</dbReference>
<dbReference type="SMART" id="SM00342">
    <property type="entry name" value="HTH_ARAC"/>
    <property type="match status" value="1"/>
</dbReference>
<dbReference type="RefSeq" id="WP_377089763.1">
    <property type="nucleotide sequence ID" value="NZ_JBHSJL010000014.1"/>
</dbReference>
<dbReference type="InterPro" id="IPR046335">
    <property type="entry name" value="LacI/GalR-like_sensor"/>
</dbReference>
<comment type="caution">
    <text evidence="5">The sequence shown here is derived from an EMBL/GenBank/DDBJ whole genome shotgun (WGS) entry which is preliminary data.</text>
</comment>
<dbReference type="SUPFAM" id="SSF46689">
    <property type="entry name" value="Homeodomain-like"/>
    <property type="match status" value="2"/>
</dbReference>
<dbReference type="Pfam" id="PF12833">
    <property type="entry name" value="HTH_18"/>
    <property type="match status" value="1"/>
</dbReference>
<feature type="domain" description="HTH araC/xylS-type" evidence="4">
    <location>
        <begin position="289"/>
        <end position="387"/>
    </location>
</feature>
<proteinExistence type="predicted"/>
<name>A0ABW4ZBD6_9BACT</name>
<dbReference type="Gene3D" id="3.40.50.2300">
    <property type="match status" value="2"/>
</dbReference>
<protein>
    <submittedName>
        <fullName evidence="5">Substrate-binding domain-containing protein</fullName>
    </submittedName>
</protein>
<evidence type="ECO:0000256" key="1">
    <source>
        <dbReference type="ARBA" id="ARBA00023015"/>
    </source>
</evidence>
<gene>
    <name evidence="5" type="ORF">ACFSW8_09795</name>
</gene>
<keyword evidence="3" id="KW-0804">Transcription</keyword>
<dbReference type="InterPro" id="IPR009057">
    <property type="entry name" value="Homeodomain-like_sf"/>
</dbReference>
<dbReference type="PROSITE" id="PS01124">
    <property type="entry name" value="HTH_ARAC_FAMILY_2"/>
    <property type="match status" value="1"/>
</dbReference>
<evidence type="ECO:0000259" key="4">
    <source>
        <dbReference type="PROSITE" id="PS01124"/>
    </source>
</evidence>
<keyword evidence="2" id="KW-0238">DNA-binding</keyword>
<sequence length="393" mass="43916">MKTTYTIAVTAPFWMEYASELLKGAQAYAREQTNMRVIALPIHEHGQSPISSKGTHFDGLFAFANVKDQQWIETLWKNGLPVVNSSGDIQDSDIPMIRPEPIYLKAAEYLKKLGRQDVAFVCPDLQKHPAWKPLCDGFRLDVPTLGLNSHIFSQCEVDPGYAPSRIFEAHLETELIAFLKKLPKPAGVWCPNDELAALVCECARISGLSVPQDIAVIGTGNSQISRLSTPSISSFKLPAQTIGYEGMRLLHQLILEKYPPKEPIHISIPVPPIIERESTITQAPDRTLTLAREFILNHASDGITIKDVLAQIPMSRMTFYNLYKASFGCTPAEDLRRSRLESAKNLLASSSMNITEVASACGFNEPNKFYVFFKRETTLSPSQWRDENNKTHP</sequence>
<dbReference type="InterPro" id="IPR018060">
    <property type="entry name" value="HTH_AraC"/>
</dbReference>
<dbReference type="Gene3D" id="1.10.10.60">
    <property type="entry name" value="Homeodomain-like"/>
    <property type="match status" value="1"/>
</dbReference>
<accession>A0ABW4ZBD6</accession>